<keyword evidence="7 12" id="KW-0560">Oxidoreductase</keyword>
<dbReference type="SUPFAM" id="SSF51905">
    <property type="entry name" value="FAD/NAD(P)-binding domain"/>
    <property type="match status" value="1"/>
</dbReference>
<sequence>MSQKYKNLMSPLKIRNFVLKNRMVASNSLPHFLQGPETYPADSVIAHYENKAKGAAITTCMGINNFTIGKQFPMNMDFGHFPDYDLYDCNSQNYLIQLADSIHYYDSIACMAMFVGPPSFYPLMKKKKTEKNSEYDYQAATIGPPPMEEFEIEKIFAHGDPVEYDEVTLNKICDSYAEQAWILQMLGYDMVSIHYCYRGNLPSKFISPHTNRRTDKFGGCLENRMRFPLMVLERVRNKVGNNFLIEIEWSAEDISGGYTLDDTVAFLNEAKKYIDIVQLRASKVDPAHPTGFNLEETPFLHYSEYVKKRVDNLIIGTIGGYHYIDTCEKVIAQGKADLICMARAWISNPNYFELVKEGRGEDVVPCLRCNKCHGRGEKDPFVSVCSVNPIIGLEHKIQRMIAPVGKKKKVAVVGGGPGGMRCAMYLKERGHEVTIYEAGDKLGGAIKHSDYASFKWPLRDFKDFLINQVEKYNITVKMNIKATPEMLSKENYDVIITALGAVPAKPPVSGIDKENVFFAEKAFMDPDSLGKNVVVIGGGEVGVEAAMHLCEKGHNATVLEMRERLAADSTKIHYLEMFKEAWEAISNFSSIVNATVTGIKDEGVCYKDKDGIEHSIPCDSVVVSAGMKALTDEALKFASISDEFYIIGDCKTPATIQQAMRSAFSTAMRI</sequence>
<organism evidence="12 13">
    <name type="scientific">Clostridium puniceum</name>
    <dbReference type="NCBI Taxonomy" id="29367"/>
    <lineage>
        <taxon>Bacteria</taxon>
        <taxon>Bacillati</taxon>
        <taxon>Bacillota</taxon>
        <taxon>Clostridia</taxon>
        <taxon>Eubacteriales</taxon>
        <taxon>Clostridiaceae</taxon>
        <taxon>Clostridium</taxon>
    </lineage>
</organism>
<evidence type="ECO:0000256" key="6">
    <source>
        <dbReference type="ARBA" id="ARBA00022723"/>
    </source>
</evidence>
<evidence type="ECO:0000256" key="5">
    <source>
        <dbReference type="ARBA" id="ARBA00022643"/>
    </source>
</evidence>
<evidence type="ECO:0000256" key="2">
    <source>
        <dbReference type="ARBA" id="ARBA00001966"/>
    </source>
</evidence>
<dbReference type="InterPro" id="IPR023753">
    <property type="entry name" value="FAD/NAD-binding_dom"/>
</dbReference>
<dbReference type="Gene3D" id="3.20.20.70">
    <property type="entry name" value="Aldolase class I"/>
    <property type="match status" value="1"/>
</dbReference>
<dbReference type="AlphaFoldDB" id="A0A1S8T6T2"/>
<keyword evidence="5" id="KW-0288">FMN</keyword>
<reference evidence="12 13" key="1">
    <citation type="submission" date="2016-05" db="EMBL/GenBank/DDBJ databases">
        <title>Microbial solvent formation.</title>
        <authorList>
            <person name="Poehlein A."/>
            <person name="Montoya Solano J.D."/>
            <person name="Flitsch S."/>
            <person name="Krabben P."/>
            <person name="Duerre P."/>
            <person name="Daniel R."/>
        </authorList>
    </citation>
    <scope>NUCLEOTIDE SEQUENCE [LARGE SCALE GENOMIC DNA]</scope>
    <source>
        <strain evidence="12 13">DSM 2619</strain>
    </source>
</reference>
<dbReference type="STRING" id="29367.CLPUN_45490"/>
<dbReference type="GO" id="GO:0010181">
    <property type="term" value="F:FMN binding"/>
    <property type="evidence" value="ECO:0007669"/>
    <property type="project" value="InterPro"/>
</dbReference>
<keyword evidence="9" id="KW-0411">Iron-sulfur</keyword>
<comment type="cofactor">
    <cofactor evidence="2">
        <name>[4Fe-4S] cluster</name>
        <dbReference type="ChEBI" id="CHEBI:49883"/>
    </cofactor>
</comment>
<comment type="cofactor">
    <cofactor evidence="1">
        <name>FMN</name>
        <dbReference type="ChEBI" id="CHEBI:58210"/>
    </cofactor>
</comment>
<evidence type="ECO:0000259" key="11">
    <source>
        <dbReference type="Pfam" id="PF07992"/>
    </source>
</evidence>
<dbReference type="RefSeq" id="WP_077849473.1">
    <property type="nucleotide sequence ID" value="NZ_LZZM01000216.1"/>
</dbReference>
<dbReference type="Gene3D" id="3.50.50.60">
    <property type="entry name" value="FAD/NAD(P)-binding domain"/>
    <property type="match status" value="1"/>
</dbReference>
<dbReference type="Proteomes" id="UP000190890">
    <property type="component" value="Unassembled WGS sequence"/>
</dbReference>
<keyword evidence="6" id="KW-0479">Metal-binding</keyword>
<dbReference type="PANTHER" id="PTHR42917">
    <property type="entry name" value="2,4-DIENOYL-COA REDUCTASE"/>
    <property type="match status" value="1"/>
</dbReference>
<name>A0A1S8T6T2_9CLOT</name>
<dbReference type="GO" id="GO:0046872">
    <property type="term" value="F:metal ion binding"/>
    <property type="evidence" value="ECO:0007669"/>
    <property type="project" value="UniProtKB-KW"/>
</dbReference>
<protein>
    <submittedName>
        <fullName evidence="12">NADH oxidase</fullName>
        <ecNumber evidence="12">1.-.-.-</ecNumber>
    </submittedName>
</protein>
<dbReference type="PANTHER" id="PTHR42917:SF2">
    <property type="entry name" value="2,4-DIENOYL-COA REDUCTASE [(2E)-ENOYL-COA-PRODUCING]"/>
    <property type="match status" value="1"/>
</dbReference>
<dbReference type="Pfam" id="PF07992">
    <property type="entry name" value="Pyr_redox_2"/>
    <property type="match status" value="1"/>
</dbReference>
<dbReference type="OrthoDB" id="9772736at2"/>
<dbReference type="InterPro" id="IPR001155">
    <property type="entry name" value="OxRdtase_FMN_N"/>
</dbReference>
<dbReference type="SUPFAM" id="SSF51395">
    <property type="entry name" value="FMN-linked oxidoreductases"/>
    <property type="match status" value="1"/>
</dbReference>
<evidence type="ECO:0000256" key="9">
    <source>
        <dbReference type="ARBA" id="ARBA00023014"/>
    </source>
</evidence>
<proteinExistence type="inferred from homology"/>
<dbReference type="EMBL" id="LZZM01000216">
    <property type="protein sequence ID" value="OOM73466.1"/>
    <property type="molecule type" value="Genomic_DNA"/>
</dbReference>
<evidence type="ECO:0000256" key="1">
    <source>
        <dbReference type="ARBA" id="ARBA00001917"/>
    </source>
</evidence>
<evidence type="ECO:0000256" key="8">
    <source>
        <dbReference type="ARBA" id="ARBA00023004"/>
    </source>
</evidence>
<accession>A0A1S8T6T2</accession>
<gene>
    <name evidence="12" type="ORF">CLPUN_45490</name>
</gene>
<evidence type="ECO:0000256" key="3">
    <source>
        <dbReference type="ARBA" id="ARBA00011048"/>
    </source>
</evidence>
<dbReference type="Gene3D" id="3.40.50.720">
    <property type="entry name" value="NAD(P)-binding Rossmann-like Domain"/>
    <property type="match status" value="1"/>
</dbReference>
<dbReference type="InterPro" id="IPR013785">
    <property type="entry name" value="Aldolase_TIM"/>
</dbReference>
<dbReference type="InterPro" id="IPR036188">
    <property type="entry name" value="FAD/NAD-bd_sf"/>
</dbReference>
<dbReference type="PRINTS" id="PR00368">
    <property type="entry name" value="FADPNR"/>
</dbReference>
<dbReference type="PRINTS" id="PR00469">
    <property type="entry name" value="PNDRDTASEII"/>
</dbReference>
<dbReference type="GO" id="GO:0051536">
    <property type="term" value="F:iron-sulfur cluster binding"/>
    <property type="evidence" value="ECO:0007669"/>
    <property type="project" value="UniProtKB-KW"/>
</dbReference>
<evidence type="ECO:0000256" key="4">
    <source>
        <dbReference type="ARBA" id="ARBA00022630"/>
    </source>
</evidence>
<comment type="caution">
    <text evidence="12">The sequence shown here is derived from an EMBL/GenBank/DDBJ whole genome shotgun (WGS) entry which is preliminary data.</text>
</comment>
<evidence type="ECO:0000313" key="13">
    <source>
        <dbReference type="Proteomes" id="UP000190890"/>
    </source>
</evidence>
<feature type="domain" description="NADH:flavin oxidoreductase/NADH oxidase N-terminal" evidence="10">
    <location>
        <begin position="8"/>
        <end position="360"/>
    </location>
</feature>
<keyword evidence="8" id="KW-0408">Iron</keyword>
<dbReference type="GO" id="GO:0016491">
    <property type="term" value="F:oxidoreductase activity"/>
    <property type="evidence" value="ECO:0007669"/>
    <property type="project" value="UniProtKB-KW"/>
</dbReference>
<feature type="domain" description="FAD/NAD(P)-binding" evidence="11">
    <location>
        <begin position="408"/>
        <end position="634"/>
    </location>
</feature>
<comment type="similarity">
    <text evidence="3">In the N-terminal section; belongs to the NADH:flavin oxidoreductase/NADH oxidase family.</text>
</comment>
<evidence type="ECO:0000256" key="7">
    <source>
        <dbReference type="ARBA" id="ARBA00023002"/>
    </source>
</evidence>
<dbReference type="InterPro" id="IPR051793">
    <property type="entry name" value="NADH:flavin_oxidoreductase"/>
</dbReference>
<dbReference type="Pfam" id="PF00724">
    <property type="entry name" value="Oxidored_FMN"/>
    <property type="match status" value="1"/>
</dbReference>
<keyword evidence="13" id="KW-1185">Reference proteome</keyword>
<keyword evidence="4" id="KW-0285">Flavoprotein</keyword>
<evidence type="ECO:0000313" key="12">
    <source>
        <dbReference type="EMBL" id="OOM73466.1"/>
    </source>
</evidence>
<dbReference type="EC" id="1.-.-.-" evidence="12"/>
<evidence type="ECO:0000259" key="10">
    <source>
        <dbReference type="Pfam" id="PF00724"/>
    </source>
</evidence>